<evidence type="ECO:0000313" key="2">
    <source>
        <dbReference type="EMBL" id="OAG02031.1"/>
    </source>
</evidence>
<feature type="transmembrane region" description="Helical" evidence="1">
    <location>
        <begin position="186"/>
        <end position="204"/>
    </location>
</feature>
<feature type="transmembrane region" description="Helical" evidence="1">
    <location>
        <begin position="106"/>
        <end position="127"/>
    </location>
</feature>
<dbReference type="PANTHER" id="PTHR35179">
    <property type="entry name" value="PROTEIN CBG02620"/>
    <property type="match status" value="1"/>
</dbReference>
<feature type="non-terminal residue" evidence="2">
    <location>
        <position position="1"/>
    </location>
</feature>
<dbReference type="InParanoid" id="A0A177C4E2"/>
<name>A0A177C4E2_9PLEO</name>
<protein>
    <recommendedName>
        <fullName evidence="4">G-protein coupled receptors family 1 profile domain-containing protein</fullName>
    </recommendedName>
</protein>
<dbReference type="GeneID" id="28756975"/>
<keyword evidence="1" id="KW-0472">Membrane</keyword>
<keyword evidence="3" id="KW-1185">Reference proteome</keyword>
<organism evidence="2 3">
    <name type="scientific">Paraphaeosphaeria sporulosa</name>
    <dbReference type="NCBI Taxonomy" id="1460663"/>
    <lineage>
        <taxon>Eukaryota</taxon>
        <taxon>Fungi</taxon>
        <taxon>Dikarya</taxon>
        <taxon>Ascomycota</taxon>
        <taxon>Pezizomycotina</taxon>
        <taxon>Dothideomycetes</taxon>
        <taxon>Pleosporomycetidae</taxon>
        <taxon>Pleosporales</taxon>
        <taxon>Massarineae</taxon>
        <taxon>Didymosphaeriaceae</taxon>
        <taxon>Paraphaeosphaeria</taxon>
    </lineage>
</organism>
<evidence type="ECO:0008006" key="4">
    <source>
        <dbReference type="Google" id="ProtNLM"/>
    </source>
</evidence>
<proteinExistence type="predicted"/>
<keyword evidence="1" id="KW-0812">Transmembrane</keyword>
<feature type="transmembrane region" description="Helical" evidence="1">
    <location>
        <begin position="35"/>
        <end position="61"/>
    </location>
</feature>
<dbReference type="Proteomes" id="UP000077069">
    <property type="component" value="Unassembled WGS sequence"/>
</dbReference>
<reference evidence="2 3" key="1">
    <citation type="submission" date="2016-05" db="EMBL/GenBank/DDBJ databases">
        <title>Comparative analysis of secretome profiles of manganese(II)-oxidizing ascomycete fungi.</title>
        <authorList>
            <consortium name="DOE Joint Genome Institute"/>
            <person name="Zeiner C.A."/>
            <person name="Purvine S.O."/>
            <person name="Zink E.M."/>
            <person name="Wu S."/>
            <person name="Pasa-Tolic L."/>
            <person name="Chaput D.L."/>
            <person name="Haridas S."/>
            <person name="Grigoriev I.V."/>
            <person name="Santelli C.M."/>
            <person name="Hansel C.M."/>
        </authorList>
    </citation>
    <scope>NUCLEOTIDE SEQUENCE [LARGE SCALE GENOMIC DNA]</scope>
    <source>
        <strain evidence="2 3">AP3s5-JAC2a</strain>
    </source>
</reference>
<sequence>ITVAGVVFGLSMCFAICAAYIALQQTKNSRRPSKSVYVWMIWIELAACVTIAIECLLYLLYVIPPSFYFFMSILLLWSVQIHLLLQIIINRIRIILYDRTKGRAMVIGVASIILCINISVFCIWIPARLQISNRYIRINNIWDRLEKVIYLLIDACLNWYFIHIVKQSLVANGLQKYNRLVRFNQRIIVVSLLMDVMIIGAMSIPNGFLYAMFHPLAFLVKLNIEMIMANLIRRIAL</sequence>
<dbReference type="OrthoDB" id="3205825at2759"/>
<dbReference type="EMBL" id="KV441556">
    <property type="protein sequence ID" value="OAG02031.1"/>
    <property type="molecule type" value="Genomic_DNA"/>
</dbReference>
<feature type="non-terminal residue" evidence="2">
    <location>
        <position position="237"/>
    </location>
</feature>
<evidence type="ECO:0000256" key="1">
    <source>
        <dbReference type="SAM" id="Phobius"/>
    </source>
</evidence>
<dbReference type="AlphaFoldDB" id="A0A177C4E2"/>
<gene>
    <name evidence="2" type="ORF">CC84DRAFT_1051733</name>
</gene>
<accession>A0A177C4E2</accession>
<dbReference type="RefSeq" id="XP_018032396.1">
    <property type="nucleotide sequence ID" value="XM_018173489.1"/>
</dbReference>
<dbReference type="PANTHER" id="PTHR35179:SF1">
    <property type="entry name" value="INTEGRAL MEMBRANE PROTEIN"/>
    <property type="match status" value="1"/>
</dbReference>
<feature type="transmembrane region" description="Helical" evidence="1">
    <location>
        <begin position="67"/>
        <end position="85"/>
    </location>
</feature>
<keyword evidence="1" id="KW-1133">Transmembrane helix</keyword>
<feature type="transmembrane region" description="Helical" evidence="1">
    <location>
        <begin position="6"/>
        <end position="23"/>
    </location>
</feature>
<evidence type="ECO:0000313" key="3">
    <source>
        <dbReference type="Proteomes" id="UP000077069"/>
    </source>
</evidence>